<evidence type="ECO:0000256" key="3">
    <source>
        <dbReference type="ARBA" id="ARBA00022833"/>
    </source>
</evidence>
<feature type="binding site" evidence="7">
    <location>
        <position position="95"/>
    </location>
    <ligand>
        <name>Zn(2+)</name>
        <dbReference type="ChEBI" id="CHEBI:29105"/>
    </ligand>
</feature>
<keyword evidence="7" id="KW-0479">Metal-binding</keyword>
<sequence>MQDVGDRLRAQGRRMTPQRQRVLDAVSRAGHVTPEQVVELVAADGGARLAASTVYRALEALESLGVVTHTHLDHKAPSYHLADHATHIHLVCRVCGRVDECPRELAETFVGNVLGARGFVADMTHMAVHGECAQCSR</sequence>
<reference evidence="10 11" key="1">
    <citation type="submission" date="2020-04" db="EMBL/GenBank/DDBJ databases">
        <title>Knoellia sp. isolate from air conditioner.</title>
        <authorList>
            <person name="Chea S."/>
            <person name="Kim D.-U."/>
        </authorList>
    </citation>
    <scope>NUCLEOTIDE SEQUENCE [LARGE SCALE GENOMIC DNA]</scope>
    <source>
        <strain evidence="10 11">DB2414S</strain>
    </source>
</reference>
<keyword evidence="5" id="KW-0238">DNA-binding</keyword>
<feature type="region of interest" description="Disordered" evidence="9">
    <location>
        <begin position="1"/>
        <end position="20"/>
    </location>
</feature>
<feature type="binding site" evidence="7">
    <location>
        <position position="132"/>
    </location>
    <ligand>
        <name>Zn(2+)</name>
        <dbReference type="ChEBI" id="CHEBI:29105"/>
    </ligand>
</feature>
<dbReference type="GO" id="GO:0003700">
    <property type="term" value="F:DNA-binding transcription factor activity"/>
    <property type="evidence" value="ECO:0007669"/>
    <property type="project" value="InterPro"/>
</dbReference>
<dbReference type="GO" id="GO:0000976">
    <property type="term" value="F:transcription cis-regulatory region binding"/>
    <property type="evidence" value="ECO:0007669"/>
    <property type="project" value="TreeGrafter"/>
</dbReference>
<evidence type="ECO:0000256" key="8">
    <source>
        <dbReference type="PIRSR" id="PIRSR602481-2"/>
    </source>
</evidence>
<evidence type="ECO:0000256" key="6">
    <source>
        <dbReference type="ARBA" id="ARBA00023163"/>
    </source>
</evidence>
<evidence type="ECO:0000256" key="9">
    <source>
        <dbReference type="SAM" id="MobiDB-lite"/>
    </source>
</evidence>
<dbReference type="InterPro" id="IPR043135">
    <property type="entry name" value="Fur_C"/>
</dbReference>
<dbReference type="SUPFAM" id="SSF46785">
    <property type="entry name" value="Winged helix' DNA-binding domain"/>
    <property type="match status" value="1"/>
</dbReference>
<dbReference type="InterPro" id="IPR036390">
    <property type="entry name" value="WH_DNA-bd_sf"/>
</dbReference>
<comment type="caution">
    <text evidence="10">The sequence shown here is derived from an EMBL/GenBank/DDBJ whole genome shotgun (WGS) entry which is preliminary data.</text>
</comment>
<comment type="cofactor">
    <cofactor evidence="8">
        <name>Mn(2+)</name>
        <dbReference type="ChEBI" id="CHEBI:29035"/>
    </cofactor>
    <cofactor evidence="8">
        <name>Fe(2+)</name>
        <dbReference type="ChEBI" id="CHEBI:29033"/>
    </cofactor>
    <text evidence="8">Binds 1 Mn(2+) or Fe(2+) ion per subunit.</text>
</comment>
<keyword evidence="4" id="KW-0805">Transcription regulation</keyword>
<dbReference type="Gene3D" id="3.30.1490.190">
    <property type="match status" value="1"/>
</dbReference>
<keyword evidence="2" id="KW-0678">Repressor</keyword>
<keyword evidence="6" id="KW-0804">Transcription</keyword>
<dbReference type="GO" id="GO:1900376">
    <property type="term" value="P:regulation of secondary metabolite biosynthetic process"/>
    <property type="evidence" value="ECO:0007669"/>
    <property type="project" value="TreeGrafter"/>
</dbReference>
<name>A0A849HAM4_9MICO</name>
<evidence type="ECO:0000256" key="1">
    <source>
        <dbReference type="ARBA" id="ARBA00007957"/>
    </source>
</evidence>
<dbReference type="EMBL" id="JABEPQ010000002">
    <property type="protein sequence ID" value="NNM46920.1"/>
    <property type="molecule type" value="Genomic_DNA"/>
</dbReference>
<feature type="binding site" evidence="7">
    <location>
        <position position="135"/>
    </location>
    <ligand>
        <name>Zn(2+)</name>
        <dbReference type="ChEBI" id="CHEBI:29105"/>
    </ligand>
</feature>
<evidence type="ECO:0000256" key="4">
    <source>
        <dbReference type="ARBA" id="ARBA00023015"/>
    </source>
</evidence>
<keyword evidence="8" id="KW-0408">Iron</keyword>
<keyword evidence="3 7" id="KW-0862">Zinc</keyword>
<dbReference type="GO" id="GO:0008270">
    <property type="term" value="F:zinc ion binding"/>
    <property type="evidence" value="ECO:0007669"/>
    <property type="project" value="TreeGrafter"/>
</dbReference>
<dbReference type="PANTHER" id="PTHR33202:SF7">
    <property type="entry name" value="FERRIC UPTAKE REGULATION PROTEIN"/>
    <property type="match status" value="1"/>
</dbReference>
<evidence type="ECO:0000256" key="5">
    <source>
        <dbReference type="ARBA" id="ARBA00023125"/>
    </source>
</evidence>
<dbReference type="PANTHER" id="PTHR33202">
    <property type="entry name" value="ZINC UPTAKE REGULATION PROTEIN"/>
    <property type="match status" value="1"/>
</dbReference>
<feature type="binding site" evidence="7">
    <location>
        <position position="92"/>
    </location>
    <ligand>
        <name>Zn(2+)</name>
        <dbReference type="ChEBI" id="CHEBI:29105"/>
    </ligand>
</feature>
<dbReference type="InterPro" id="IPR036388">
    <property type="entry name" value="WH-like_DNA-bd_sf"/>
</dbReference>
<organism evidence="10 11">
    <name type="scientific">Knoellia koreensis</name>
    <dbReference type="NCBI Taxonomy" id="2730921"/>
    <lineage>
        <taxon>Bacteria</taxon>
        <taxon>Bacillati</taxon>
        <taxon>Actinomycetota</taxon>
        <taxon>Actinomycetes</taxon>
        <taxon>Micrococcales</taxon>
        <taxon>Intrasporangiaceae</taxon>
        <taxon>Knoellia</taxon>
    </lineage>
</organism>
<comment type="similarity">
    <text evidence="1">Belongs to the Fur family.</text>
</comment>
<dbReference type="AlphaFoldDB" id="A0A849HAM4"/>
<evidence type="ECO:0000313" key="11">
    <source>
        <dbReference type="Proteomes" id="UP000588586"/>
    </source>
</evidence>
<evidence type="ECO:0000256" key="2">
    <source>
        <dbReference type="ARBA" id="ARBA00022491"/>
    </source>
</evidence>
<protein>
    <submittedName>
        <fullName evidence="10">Transcriptional repressor</fullName>
    </submittedName>
</protein>
<dbReference type="GO" id="GO:0045892">
    <property type="term" value="P:negative regulation of DNA-templated transcription"/>
    <property type="evidence" value="ECO:0007669"/>
    <property type="project" value="TreeGrafter"/>
</dbReference>
<dbReference type="Pfam" id="PF01475">
    <property type="entry name" value="FUR"/>
    <property type="match status" value="1"/>
</dbReference>
<dbReference type="Proteomes" id="UP000588586">
    <property type="component" value="Unassembled WGS sequence"/>
</dbReference>
<dbReference type="RefSeq" id="WP_171243957.1">
    <property type="nucleotide sequence ID" value="NZ_JABEPQ010000002.1"/>
</dbReference>
<accession>A0A849HAM4</accession>
<dbReference type="CDD" id="cd07153">
    <property type="entry name" value="Fur_like"/>
    <property type="match status" value="1"/>
</dbReference>
<feature type="binding site" evidence="8">
    <location>
        <position position="107"/>
    </location>
    <ligand>
        <name>Fe cation</name>
        <dbReference type="ChEBI" id="CHEBI:24875"/>
    </ligand>
</feature>
<evidence type="ECO:0000313" key="10">
    <source>
        <dbReference type="EMBL" id="NNM46920.1"/>
    </source>
</evidence>
<comment type="cofactor">
    <cofactor evidence="7">
        <name>Zn(2+)</name>
        <dbReference type="ChEBI" id="CHEBI:29105"/>
    </cofactor>
    <text evidence="7">Binds 1 zinc ion per subunit.</text>
</comment>
<keyword evidence="11" id="KW-1185">Reference proteome</keyword>
<dbReference type="Gene3D" id="1.10.10.10">
    <property type="entry name" value="Winged helix-like DNA-binding domain superfamily/Winged helix DNA-binding domain"/>
    <property type="match status" value="1"/>
</dbReference>
<dbReference type="InterPro" id="IPR002481">
    <property type="entry name" value="FUR"/>
</dbReference>
<gene>
    <name evidence="10" type="ORF">HJG52_12995</name>
</gene>
<proteinExistence type="inferred from homology"/>
<evidence type="ECO:0000256" key="7">
    <source>
        <dbReference type="PIRSR" id="PIRSR602481-1"/>
    </source>
</evidence>